<evidence type="ECO:0000313" key="1">
    <source>
        <dbReference type="EMBL" id="KAF2465375.1"/>
    </source>
</evidence>
<organism evidence="1 2">
    <name type="scientific">Lindgomyces ingoldianus</name>
    <dbReference type="NCBI Taxonomy" id="673940"/>
    <lineage>
        <taxon>Eukaryota</taxon>
        <taxon>Fungi</taxon>
        <taxon>Dikarya</taxon>
        <taxon>Ascomycota</taxon>
        <taxon>Pezizomycotina</taxon>
        <taxon>Dothideomycetes</taxon>
        <taxon>Pleosporomycetidae</taxon>
        <taxon>Pleosporales</taxon>
        <taxon>Lindgomycetaceae</taxon>
        <taxon>Lindgomyces</taxon>
    </lineage>
</organism>
<reference evidence="1" key="1">
    <citation type="journal article" date="2020" name="Stud. Mycol.">
        <title>101 Dothideomycetes genomes: a test case for predicting lifestyles and emergence of pathogens.</title>
        <authorList>
            <person name="Haridas S."/>
            <person name="Albert R."/>
            <person name="Binder M."/>
            <person name="Bloem J."/>
            <person name="Labutti K."/>
            <person name="Salamov A."/>
            <person name="Andreopoulos B."/>
            <person name="Baker S."/>
            <person name="Barry K."/>
            <person name="Bills G."/>
            <person name="Bluhm B."/>
            <person name="Cannon C."/>
            <person name="Castanera R."/>
            <person name="Culley D."/>
            <person name="Daum C."/>
            <person name="Ezra D."/>
            <person name="Gonzalez J."/>
            <person name="Henrissat B."/>
            <person name="Kuo A."/>
            <person name="Liang C."/>
            <person name="Lipzen A."/>
            <person name="Lutzoni F."/>
            <person name="Magnuson J."/>
            <person name="Mondo S."/>
            <person name="Nolan M."/>
            <person name="Ohm R."/>
            <person name="Pangilinan J."/>
            <person name="Park H.-J."/>
            <person name="Ramirez L."/>
            <person name="Alfaro M."/>
            <person name="Sun H."/>
            <person name="Tritt A."/>
            <person name="Yoshinaga Y."/>
            <person name="Zwiers L.-H."/>
            <person name="Turgeon B."/>
            <person name="Goodwin S."/>
            <person name="Spatafora J."/>
            <person name="Crous P."/>
            <person name="Grigoriev I."/>
        </authorList>
    </citation>
    <scope>NUCLEOTIDE SEQUENCE</scope>
    <source>
        <strain evidence="1">ATCC 200398</strain>
    </source>
</reference>
<protein>
    <submittedName>
        <fullName evidence="1">Uncharacterized protein</fullName>
    </submittedName>
</protein>
<sequence>MVKKEMSFSTSNEDLTSEIKKISVEDERPHHSQKEQDDFHPKKLRHSATQVSEFTLVGKDLEAAKPSRSPTELPSINKPGSWRIWTSPITKIILVSCIVALPMIVFSIVILVLTFGYRMGKITCPYPELCPAMNQTSSTHYYVDYSATQLVFIASWSSTISLSLISMLMFLFSFTVAQHILRWSGGEDVKPSELPTPYQLSLLIKVLNGELLALWDVFLYKFPSWCIPARRRRGQRTSTAPIVYMAIGVLLLGLAASAFVQATDTWLHIDTQTVEIINIKAEPAAGGNQYSRGLGPWCVDKPTVNNICNKNFWGCGIDCWKEFGATNMQQSNQSAVHKILVGRSADHEIFNFTDKSGLTYAILGPADIPDTIDWAAASFATTTQCRAVLPRNCDVQPPSVDDLTGGIQFNCTKERAGVDVSGNITHATAQIHYVDAHRLFNDSPAFIGRVDDSDTPGFKDAKKLAPNLTEQSEVFNNPWHWQGVLPIIDAHDSLFQSEDQRLWNRSWIGVPLMVLDCDTTVWEVTYTMVNSGVRTITATKSNVSVAGIGSMPAFPAFGLLDSELPEVIYDANDRTFTLETMIAGYTFGMSRSFLAHIGGQSSPRQALKTQVRVPKLITKVSKAALWTLVVSNLVYAAVGIILAVYAIRARSEDVFGFRARLTVGGLAAQIFEKPFADKKADDEWELFRESEGLMSSRVGAEKTAVGGTTFWIKGERRVGRNSRKIEK</sequence>
<comment type="caution">
    <text evidence="1">The sequence shown here is derived from an EMBL/GenBank/DDBJ whole genome shotgun (WGS) entry which is preliminary data.</text>
</comment>
<dbReference type="Proteomes" id="UP000799755">
    <property type="component" value="Unassembled WGS sequence"/>
</dbReference>
<dbReference type="EMBL" id="MU003530">
    <property type="protein sequence ID" value="KAF2465375.1"/>
    <property type="molecule type" value="Genomic_DNA"/>
</dbReference>
<keyword evidence="2" id="KW-1185">Reference proteome</keyword>
<evidence type="ECO:0000313" key="2">
    <source>
        <dbReference type="Proteomes" id="UP000799755"/>
    </source>
</evidence>
<proteinExistence type="predicted"/>
<accession>A0ACB6QET9</accession>
<gene>
    <name evidence="1" type="ORF">BDR25DRAFT_346241</name>
</gene>
<name>A0ACB6QET9_9PLEO</name>